<dbReference type="PATRIC" id="fig|1365257.3.peg.1520"/>
<dbReference type="Pfam" id="PF02962">
    <property type="entry name" value="CHMI"/>
    <property type="match status" value="1"/>
</dbReference>
<sequence>MPHIIIEHSKTLDVCLSKLLNSVHQSVADSKLFDITTIKTRLIEYQACLLGDGKEDFVHVQIHLLEGRTQSQKQMLSERVLSELQHILSDSVSLSVHPYDLDPTIYRKN</sequence>
<evidence type="ECO:0008006" key="3">
    <source>
        <dbReference type="Google" id="ProtNLM"/>
    </source>
</evidence>
<dbReference type="PANTHER" id="PTHR37950:SF1">
    <property type="entry name" value="4-HYDROXYPHENYLACETATE CATABOLISM PROTEIN"/>
    <property type="match status" value="1"/>
</dbReference>
<dbReference type="RefSeq" id="WP_063374494.1">
    <property type="nucleotide sequence ID" value="NZ_AUXX01000009.1"/>
</dbReference>
<dbReference type="InterPro" id="IPR014347">
    <property type="entry name" value="Tautomerase/MIF_sf"/>
</dbReference>
<dbReference type="SUPFAM" id="SSF55331">
    <property type="entry name" value="Tautomerase/MIF"/>
    <property type="match status" value="1"/>
</dbReference>
<dbReference type="AlphaFoldDB" id="A0A167NPC2"/>
<organism evidence="1 2">
    <name type="scientific">Pseudoalteromonas luteoviolacea S4060-1</name>
    <dbReference type="NCBI Taxonomy" id="1365257"/>
    <lineage>
        <taxon>Bacteria</taxon>
        <taxon>Pseudomonadati</taxon>
        <taxon>Pseudomonadota</taxon>
        <taxon>Gammaproteobacteria</taxon>
        <taxon>Alteromonadales</taxon>
        <taxon>Pseudoalteromonadaceae</taxon>
        <taxon>Pseudoalteromonas</taxon>
    </lineage>
</organism>
<reference evidence="1 2" key="1">
    <citation type="submission" date="2013-07" db="EMBL/GenBank/DDBJ databases">
        <title>Comparative Genomic and Metabolomic Analysis of Twelve Strains of Pseudoalteromonas luteoviolacea.</title>
        <authorList>
            <person name="Vynne N.G."/>
            <person name="Mansson M."/>
            <person name="Gram L."/>
        </authorList>
    </citation>
    <scope>NUCLEOTIDE SEQUENCE [LARGE SCALE GENOMIC DNA]</scope>
    <source>
        <strain evidence="1 2">S4060-1</strain>
    </source>
</reference>
<name>A0A167NPC2_9GAMM</name>
<gene>
    <name evidence="1" type="ORF">N478_15535</name>
</gene>
<protein>
    <recommendedName>
        <fullName evidence="3">5-carboxymethyl-2-hydroxymuconate isomerase</fullName>
    </recommendedName>
</protein>
<proteinExistence type="predicted"/>
<dbReference type="Gene3D" id="3.30.429.10">
    <property type="entry name" value="Macrophage Migration Inhibitory Factor"/>
    <property type="match status" value="1"/>
</dbReference>
<accession>A0A167NPC2</accession>
<dbReference type="PANTHER" id="PTHR37950">
    <property type="entry name" value="4-HYDROXYPHENYLACETATE CATABOLISM PROTEIN"/>
    <property type="match status" value="1"/>
</dbReference>
<dbReference type="InterPro" id="IPR004220">
    <property type="entry name" value="5-COMe_2-OHmuconate_Isoase"/>
</dbReference>
<comment type="caution">
    <text evidence="1">The sequence shown here is derived from an EMBL/GenBank/DDBJ whole genome shotgun (WGS) entry which is preliminary data.</text>
</comment>
<dbReference type="EMBL" id="AUXX01000009">
    <property type="protein sequence ID" value="KZN68576.1"/>
    <property type="molecule type" value="Genomic_DNA"/>
</dbReference>
<evidence type="ECO:0000313" key="2">
    <source>
        <dbReference type="Proteomes" id="UP000076661"/>
    </source>
</evidence>
<dbReference type="Proteomes" id="UP000076661">
    <property type="component" value="Unassembled WGS sequence"/>
</dbReference>
<dbReference type="GO" id="GO:0008704">
    <property type="term" value="F:5-carboxymethyl-2-hydroxymuconate delta-isomerase activity"/>
    <property type="evidence" value="ECO:0007669"/>
    <property type="project" value="InterPro"/>
</dbReference>
<evidence type="ECO:0000313" key="1">
    <source>
        <dbReference type="EMBL" id="KZN68576.1"/>
    </source>
</evidence>
<dbReference type="CDD" id="cd00580">
    <property type="entry name" value="CHMI"/>
    <property type="match status" value="1"/>
</dbReference>